<reference evidence="3 4" key="1">
    <citation type="submission" date="2016-11" db="EMBL/GenBank/DDBJ databases">
        <authorList>
            <person name="Varghese N."/>
            <person name="Submissions S."/>
        </authorList>
    </citation>
    <scope>NUCLEOTIDE SEQUENCE [LARGE SCALE GENOMIC DNA]</scope>
    <source>
        <strain evidence="3 4">FD</strain>
    </source>
</reference>
<evidence type="ECO:0000313" key="4">
    <source>
        <dbReference type="Proteomes" id="UP000184012"/>
    </source>
</evidence>
<dbReference type="RefSeq" id="WP_070081166.1">
    <property type="nucleotide sequence ID" value="NZ_CP132155.1"/>
</dbReference>
<dbReference type="Pfam" id="PF00535">
    <property type="entry name" value="Glycos_transf_2"/>
    <property type="match status" value="1"/>
</dbReference>
<comment type="caution">
    <text evidence="3">The sequence shown here is derived from an EMBL/GenBank/DDBJ whole genome shotgun (WGS) entry which is preliminary data.</text>
</comment>
<evidence type="ECO:0000256" key="1">
    <source>
        <dbReference type="SAM" id="Coils"/>
    </source>
</evidence>
<feature type="domain" description="Glycosyltransferase 2-like" evidence="2">
    <location>
        <begin position="5"/>
        <end position="175"/>
    </location>
</feature>
<name>A0AB74EWH2_9FIRM</name>
<evidence type="ECO:0000259" key="2">
    <source>
        <dbReference type="Pfam" id="PF00535"/>
    </source>
</evidence>
<dbReference type="PANTHER" id="PTHR22916:SF3">
    <property type="entry name" value="UDP-GLCNAC:BETAGAL BETA-1,3-N-ACETYLGLUCOSAMINYLTRANSFERASE-LIKE PROTEIN 1"/>
    <property type="match status" value="1"/>
</dbReference>
<accession>A0AB74EWH2</accession>
<dbReference type="PANTHER" id="PTHR22916">
    <property type="entry name" value="GLYCOSYLTRANSFERASE"/>
    <property type="match status" value="1"/>
</dbReference>
<evidence type="ECO:0000313" key="3">
    <source>
        <dbReference type="EMBL" id="SHL17736.1"/>
    </source>
</evidence>
<protein>
    <submittedName>
        <fullName evidence="3">Rhamnosyltransferase</fullName>
    </submittedName>
</protein>
<dbReference type="AlphaFoldDB" id="A0AB74EWH2"/>
<dbReference type="Gene3D" id="3.90.550.10">
    <property type="entry name" value="Spore Coat Polysaccharide Biosynthesis Protein SpsA, Chain A"/>
    <property type="match status" value="1"/>
</dbReference>
<organism evidence="3 4">
    <name type="scientific">Eubacterium callanderi</name>
    <dbReference type="NCBI Taxonomy" id="53442"/>
    <lineage>
        <taxon>Bacteria</taxon>
        <taxon>Bacillati</taxon>
        <taxon>Bacillota</taxon>
        <taxon>Clostridia</taxon>
        <taxon>Eubacteriales</taxon>
        <taxon>Eubacteriaceae</taxon>
        <taxon>Eubacterium</taxon>
    </lineage>
</organism>
<keyword evidence="1" id="KW-0175">Coiled coil</keyword>
<dbReference type="GO" id="GO:0016758">
    <property type="term" value="F:hexosyltransferase activity"/>
    <property type="evidence" value="ECO:0007669"/>
    <property type="project" value="UniProtKB-ARBA"/>
</dbReference>
<sequence>MKNCCVIISSYNGEKYISHQLDTIINQSDVTVDIFVRDDGSNDRTVSIVEQYCQKCNNVHLIKGINVGVIESFRVCSAYVLENKKRYDYYCFADQDDEWLPQKLLSAIKKIEESNKDELLPILYYSNLKVSDNNLNYLYDRFDKNYVLNTKKQILSEICVLGCTCVFNEKLLKEYVRTNLNHRIPHDAWIAVLATFLGNIIYDENAYILYRQHGNNQSGSIKKGVSMYWNKLNRFKHLFDMDGDYEAIAREMINNYENRLNESDKEMLKTIADYRINLKYRFKLLFTGYISSGHIWKEASRRIRIICNRL</sequence>
<dbReference type="SUPFAM" id="SSF53448">
    <property type="entry name" value="Nucleotide-diphospho-sugar transferases"/>
    <property type="match status" value="1"/>
</dbReference>
<gene>
    <name evidence="3" type="ORF">SAMN04515649_10346</name>
</gene>
<dbReference type="InterPro" id="IPR029044">
    <property type="entry name" value="Nucleotide-diphossugar_trans"/>
</dbReference>
<feature type="coiled-coil region" evidence="1">
    <location>
        <begin position="246"/>
        <end position="273"/>
    </location>
</feature>
<dbReference type="InterPro" id="IPR001173">
    <property type="entry name" value="Glyco_trans_2-like"/>
</dbReference>
<proteinExistence type="predicted"/>
<dbReference type="EMBL" id="FRBP01000003">
    <property type="protein sequence ID" value="SHL17736.1"/>
    <property type="molecule type" value="Genomic_DNA"/>
</dbReference>
<dbReference type="Proteomes" id="UP000184012">
    <property type="component" value="Unassembled WGS sequence"/>
</dbReference>